<evidence type="ECO:0000313" key="10">
    <source>
        <dbReference type="EMBL" id="KAF0763685.1"/>
    </source>
</evidence>
<evidence type="ECO:0000256" key="2">
    <source>
        <dbReference type="ARBA" id="ARBA00004245"/>
    </source>
</evidence>
<proteinExistence type="predicted"/>
<keyword evidence="10" id="KW-0969">Cilium</keyword>
<evidence type="ECO:0000256" key="8">
    <source>
        <dbReference type="ARBA" id="ARBA00023273"/>
    </source>
</evidence>
<dbReference type="Pfam" id="PF25828">
    <property type="entry name" value="CC_Cfap43"/>
    <property type="match status" value="1"/>
</dbReference>
<evidence type="ECO:0000256" key="9">
    <source>
        <dbReference type="SAM" id="Coils"/>
    </source>
</evidence>
<evidence type="ECO:0000256" key="3">
    <source>
        <dbReference type="ARBA" id="ARBA00022490"/>
    </source>
</evidence>
<dbReference type="InterPro" id="IPR011044">
    <property type="entry name" value="Quino_amine_DH_bsu"/>
</dbReference>
<comment type="caution">
    <text evidence="10">The sequence shown here is derived from an EMBL/GenBank/DDBJ whole genome shotgun (WGS) entry which is preliminary data.</text>
</comment>
<evidence type="ECO:0000256" key="5">
    <source>
        <dbReference type="ARBA" id="ARBA00022737"/>
    </source>
</evidence>
<keyword evidence="8" id="KW-0966">Cell projection</keyword>
<feature type="coiled-coil region" evidence="9">
    <location>
        <begin position="1413"/>
        <end position="1483"/>
    </location>
</feature>
<dbReference type="GO" id="GO:0005930">
    <property type="term" value="C:axoneme"/>
    <property type="evidence" value="ECO:0007669"/>
    <property type="project" value="TreeGrafter"/>
</dbReference>
<keyword evidence="7" id="KW-0206">Cytoskeleton</keyword>
<feature type="coiled-coil region" evidence="9">
    <location>
        <begin position="1131"/>
        <end position="1158"/>
    </location>
</feature>
<keyword evidence="3" id="KW-0963">Cytoplasm</keyword>
<sequence>MLQLWTLHVACKTVYAERTKVKAPSGATGSGCWTPYGWYVFCDSLANVYRVQPGSSEPEIVVTTALDSISEKYGSDDDVPVALVCPSKQGFVLYAVNQSCQLTCFKDTKGIFTKIWTIVVDYTFQCIVAVKNDIYGWSNEGSLLQLTQKNQKIMKVYGSKIKYFTFIRPTNETVATINNKNILQVWDVSTGEFKSKMELNGTATDLCSNPFYNYIGITFKNGKMEILRTDPKINEIEWIAKIVLCDEELSTVKFFSNGNTCIVTSFHTGRFFYVSIKLGQTCSVIKEYHLEKYVIDFEIIDLEKSSFLTVLYSNQKNLENAGNNITIFDLNFNVILKLQDTQYFYISVFKWSPCNVPDAINIALSVLLSNVIHLMTISIIKEKVLDLQIIQLDRQLRNIKTYVWENHCVIFSPNGCYSLYKFYDNGLWKQIIMVNCSHCFLGMIAAEIDINIYNTLTLSEQGNFVCTSLKGTFNHIRPIYKNSAPIIVDNFETKGIGFENELESQKRITWLMINKQNELNASKAAYSSQKSKITQDFEKIKTKLIHLFETNIKRPNYLQTNIEEFDLNVDYTLSFRKKCMLERNKYEDKMLSDINNFKIETENIIKEKWETLFIKPKSIYCLKNIYKVDNYPISTIDQEVIKKANKIIEERILVRDMSEQLSTEALFFKDNFDISNIESNSELNYKHNNDISIMGSMSYKFVETTDTLNSQYNYYKLEMAEDEIILLQFMINKLKHRFNQLFDDLFIEKQLQLDNLKEYRDRLYVIETELQLACKVESTGPLPVNYKWNKYEQTETLLYVNDDEVPVELYHSSSDEMSTNEENNNKLLRIDNFKQRALMIMMDGVLEKRWEDELKKDVPKPECMVLNKNPEEYTADDFKAINAYEKLTLILNDERIKYKNILEEEKIKIYHHIEQIITEFDSNVFTLFQMKLKYNSAINQEHLKMLRLSKMLSDSDQRKRQIKEYNEIILKSRETIMDIEEIIEETNKNAAKTDPTSLLNIIEILNYKNNNFNKRFKSEFPSKLKYEQALTIYNRRPKIFGNKNYSSLLGYQFVDTIMDPTDNKLNILTSEFVKYLDTLNMYDDYKYVENNNLNMSRDTWHKVCNFRRMKIETEFNISTCQKHATENDNLLESLRYNKENKEKTIEELKMSIIRLENQDSYYEDNPEIQLVLKQRNVETVLTGNFGDFENTSLISKNIIDEVNTEIKVDYQIRFFSPCGVVRTFSKSKTATRSSGCQLERVQRAFLKFAALALDIECAPHEYEPVWQRLSLSTLCDRRKQGNLTFLSKLISGEIDAPVLLSKEMGNSKINAVSNLLKFKCKHRLLEWEYEMLKNHKIQLYTFRYDFITSMKITENMLYYFKFKIKGINIIEQAKQNLDKDLSAMKFTYLKTKENLNLKLNDLYKVASKTKKRNKKTDEDIDQMKWELNELKCHINFSLNDKPMHHSGEKMKNIMKFAKINTKVLDLKREIARLEIELELLLLGKFPSS</sequence>
<dbReference type="OrthoDB" id="6612087at2759"/>
<evidence type="ECO:0000256" key="6">
    <source>
        <dbReference type="ARBA" id="ARBA00023054"/>
    </source>
</evidence>
<evidence type="ECO:0000256" key="7">
    <source>
        <dbReference type="ARBA" id="ARBA00023212"/>
    </source>
</evidence>
<keyword evidence="6 9" id="KW-0175">Coiled coil</keyword>
<organism evidence="10 11">
    <name type="scientific">Aphis craccivora</name>
    <name type="common">Cowpea aphid</name>
    <dbReference type="NCBI Taxonomy" id="307492"/>
    <lineage>
        <taxon>Eukaryota</taxon>
        <taxon>Metazoa</taxon>
        <taxon>Ecdysozoa</taxon>
        <taxon>Arthropoda</taxon>
        <taxon>Hexapoda</taxon>
        <taxon>Insecta</taxon>
        <taxon>Pterygota</taxon>
        <taxon>Neoptera</taxon>
        <taxon>Paraneoptera</taxon>
        <taxon>Hemiptera</taxon>
        <taxon>Sternorrhyncha</taxon>
        <taxon>Aphidomorpha</taxon>
        <taxon>Aphidoidea</taxon>
        <taxon>Aphididae</taxon>
        <taxon>Aphidini</taxon>
        <taxon>Aphis</taxon>
        <taxon>Aphis</taxon>
    </lineage>
</organism>
<keyword evidence="11" id="KW-1185">Reference proteome</keyword>
<evidence type="ECO:0000256" key="4">
    <source>
        <dbReference type="ARBA" id="ARBA00022574"/>
    </source>
</evidence>
<keyword evidence="5" id="KW-0677">Repeat</keyword>
<dbReference type="Gene3D" id="2.130.10.10">
    <property type="entry name" value="YVTN repeat-like/Quinoprotein amine dehydrogenase"/>
    <property type="match status" value="2"/>
</dbReference>
<evidence type="ECO:0000256" key="1">
    <source>
        <dbReference type="ARBA" id="ARBA00004138"/>
    </source>
</evidence>
<dbReference type="SUPFAM" id="SSF50969">
    <property type="entry name" value="YVTN repeat-like/Quinoprotein amine dehydrogenase"/>
    <property type="match status" value="1"/>
</dbReference>
<reference evidence="10 11" key="1">
    <citation type="submission" date="2019-08" db="EMBL/GenBank/DDBJ databases">
        <title>Whole genome of Aphis craccivora.</title>
        <authorList>
            <person name="Voronova N.V."/>
            <person name="Shulinski R.S."/>
            <person name="Bandarenka Y.V."/>
            <person name="Zhorov D.G."/>
            <person name="Warner D."/>
        </authorList>
    </citation>
    <scope>NUCLEOTIDE SEQUENCE [LARGE SCALE GENOMIC DNA]</scope>
    <source>
        <strain evidence="10">180601</strain>
        <tissue evidence="10">Whole Body</tissue>
    </source>
</reference>
<protein>
    <submittedName>
        <fullName evidence="10">Cilia-and flagella-associated protein 43</fullName>
    </submittedName>
</protein>
<accession>A0A6G0Z0L9</accession>
<dbReference type="PANTHER" id="PTHR14885">
    <property type="entry name" value="CILIA- AND FLAGELLA-ASSOCIATED PROTEIN 43-RELATED"/>
    <property type="match status" value="1"/>
</dbReference>
<evidence type="ECO:0000313" key="11">
    <source>
        <dbReference type="Proteomes" id="UP000478052"/>
    </source>
</evidence>
<dbReference type="EMBL" id="VUJU01001823">
    <property type="protein sequence ID" value="KAF0763685.1"/>
    <property type="molecule type" value="Genomic_DNA"/>
</dbReference>
<dbReference type="Proteomes" id="UP000478052">
    <property type="component" value="Unassembled WGS sequence"/>
</dbReference>
<dbReference type="GO" id="GO:0003341">
    <property type="term" value="P:cilium movement"/>
    <property type="evidence" value="ECO:0007669"/>
    <property type="project" value="UniProtKB-ARBA"/>
</dbReference>
<gene>
    <name evidence="10" type="ORF">FWK35_00003667</name>
</gene>
<keyword evidence="10" id="KW-0282">Flagellum</keyword>
<dbReference type="PANTHER" id="PTHR14885:SF1">
    <property type="entry name" value="CILIA- AND FLAGELLA-ASSOCIATED PROTEIN 43"/>
    <property type="match status" value="1"/>
</dbReference>
<dbReference type="GO" id="GO:0060271">
    <property type="term" value="P:cilium assembly"/>
    <property type="evidence" value="ECO:0007669"/>
    <property type="project" value="TreeGrafter"/>
</dbReference>
<comment type="subcellular location">
    <subcellularLocation>
        <location evidence="1">Cell projection</location>
        <location evidence="1">Cilium</location>
    </subcellularLocation>
    <subcellularLocation>
        <location evidence="2">Cytoplasm</location>
        <location evidence="2">Cytoskeleton</location>
    </subcellularLocation>
</comment>
<name>A0A6G0Z0L9_APHCR</name>
<keyword evidence="4" id="KW-0853">WD repeat</keyword>
<dbReference type="InterPro" id="IPR015943">
    <property type="entry name" value="WD40/YVTN_repeat-like_dom_sf"/>
</dbReference>